<dbReference type="AlphaFoldDB" id="A0AA37WQU2"/>
<dbReference type="Proteomes" id="UP001157440">
    <property type="component" value="Unassembled WGS sequence"/>
</dbReference>
<comment type="caution">
    <text evidence="2">The sequence shown here is derived from an EMBL/GenBank/DDBJ whole genome shotgun (WGS) entry which is preliminary data.</text>
</comment>
<proteinExistence type="predicted"/>
<feature type="region of interest" description="Disordered" evidence="1">
    <location>
        <begin position="45"/>
        <end position="89"/>
    </location>
</feature>
<keyword evidence="3" id="KW-1185">Reference proteome</keyword>
<protein>
    <submittedName>
        <fullName evidence="2">Uncharacterized protein</fullName>
    </submittedName>
</protein>
<name>A0AA37WQU2_9HYPH</name>
<feature type="compositionally biased region" description="Basic and acidic residues" evidence="1">
    <location>
        <begin position="56"/>
        <end position="75"/>
    </location>
</feature>
<organism evidence="2 3">
    <name type="scientific">Methylobacterium tardum</name>
    <dbReference type="NCBI Taxonomy" id="374432"/>
    <lineage>
        <taxon>Bacteria</taxon>
        <taxon>Pseudomonadati</taxon>
        <taxon>Pseudomonadota</taxon>
        <taxon>Alphaproteobacteria</taxon>
        <taxon>Hyphomicrobiales</taxon>
        <taxon>Methylobacteriaceae</taxon>
        <taxon>Methylobacterium</taxon>
    </lineage>
</organism>
<dbReference type="EMBL" id="BSPL01000011">
    <property type="protein sequence ID" value="GLS69581.1"/>
    <property type="molecule type" value="Genomic_DNA"/>
</dbReference>
<evidence type="ECO:0000313" key="2">
    <source>
        <dbReference type="EMBL" id="GLS69581.1"/>
    </source>
</evidence>
<sequence>MQAARRGIALRQLDLAFVDMVDRPDMNPIRADHLGMFLDLRSIGHQDPPGFSKTIEPVRTRSERSRRRDDLRGDADCPAGPGRTVEAAI</sequence>
<evidence type="ECO:0000313" key="3">
    <source>
        <dbReference type="Proteomes" id="UP001157440"/>
    </source>
</evidence>
<evidence type="ECO:0000256" key="1">
    <source>
        <dbReference type="SAM" id="MobiDB-lite"/>
    </source>
</evidence>
<reference evidence="3" key="1">
    <citation type="journal article" date="2019" name="Int. J. Syst. Evol. Microbiol.">
        <title>The Global Catalogue of Microorganisms (GCM) 10K type strain sequencing project: providing services to taxonomists for standard genome sequencing and annotation.</title>
        <authorList>
            <consortium name="The Broad Institute Genomics Platform"/>
            <consortium name="The Broad Institute Genome Sequencing Center for Infectious Disease"/>
            <person name="Wu L."/>
            <person name="Ma J."/>
        </authorList>
    </citation>
    <scope>NUCLEOTIDE SEQUENCE [LARGE SCALE GENOMIC DNA]</scope>
    <source>
        <strain evidence="3">NBRC 103632</strain>
    </source>
</reference>
<gene>
    <name evidence="2" type="ORF">GCM10007890_15940</name>
</gene>
<accession>A0AA37WQU2</accession>